<sequence>MANSSAEGAGVNWLLPVNCILVCAEMPHQLSNDVKFIILHGSTRILQSWLASQGRGKYWRLETVAGVITGFSTSLISISLVRILHQVKSWLPRILKRQLLLAVKSVRFRRAFFLVTYVIFMGWLAIEYGKRLGISNIYRVYYF</sequence>
<proteinExistence type="predicted"/>
<keyword evidence="1" id="KW-0812">Transmembrane</keyword>
<feature type="transmembrane region" description="Helical" evidence="1">
    <location>
        <begin position="106"/>
        <end position="126"/>
    </location>
</feature>
<dbReference type="AlphaFoldDB" id="A0A438IAG7"/>
<name>A0A438IAG7_VITVI</name>
<keyword evidence="1" id="KW-1133">Transmembrane helix</keyword>
<dbReference type="Proteomes" id="UP000288805">
    <property type="component" value="Unassembled WGS sequence"/>
</dbReference>
<reference evidence="2 3" key="1">
    <citation type="journal article" date="2018" name="PLoS Genet.">
        <title>Population sequencing reveals clonal diversity and ancestral inbreeding in the grapevine cultivar Chardonnay.</title>
        <authorList>
            <person name="Roach M.J."/>
            <person name="Johnson D.L."/>
            <person name="Bohlmann J."/>
            <person name="van Vuuren H.J."/>
            <person name="Jones S.J."/>
            <person name="Pretorius I.S."/>
            <person name="Schmidt S.A."/>
            <person name="Borneman A.R."/>
        </authorList>
    </citation>
    <scope>NUCLEOTIDE SEQUENCE [LARGE SCALE GENOMIC DNA]</scope>
    <source>
        <strain evidence="3">cv. Chardonnay</strain>
        <tissue evidence="2">Leaf</tissue>
    </source>
</reference>
<organism evidence="2 3">
    <name type="scientific">Vitis vinifera</name>
    <name type="common">Grape</name>
    <dbReference type="NCBI Taxonomy" id="29760"/>
    <lineage>
        <taxon>Eukaryota</taxon>
        <taxon>Viridiplantae</taxon>
        <taxon>Streptophyta</taxon>
        <taxon>Embryophyta</taxon>
        <taxon>Tracheophyta</taxon>
        <taxon>Spermatophyta</taxon>
        <taxon>Magnoliopsida</taxon>
        <taxon>eudicotyledons</taxon>
        <taxon>Gunneridae</taxon>
        <taxon>Pentapetalae</taxon>
        <taxon>rosids</taxon>
        <taxon>Vitales</taxon>
        <taxon>Vitaceae</taxon>
        <taxon>Viteae</taxon>
        <taxon>Vitis</taxon>
    </lineage>
</organism>
<keyword evidence="1" id="KW-0472">Membrane</keyword>
<evidence type="ECO:0000313" key="2">
    <source>
        <dbReference type="EMBL" id="RVW93701.1"/>
    </source>
</evidence>
<feature type="transmembrane region" description="Helical" evidence="1">
    <location>
        <begin position="64"/>
        <end position="85"/>
    </location>
</feature>
<gene>
    <name evidence="2" type="ORF">CK203_043408</name>
</gene>
<dbReference type="EMBL" id="QGNW01000127">
    <property type="protein sequence ID" value="RVW93701.1"/>
    <property type="molecule type" value="Genomic_DNA"/>
</dbReference>
<evidence type="ECO:0000313" key="3">
    <source>
        <dbReference type="Proteomes" id="UP000288805"/>
    </source>
</evidence>
<dbReference type="PANTHER" id="PTHR36779:SF1">
    <property type="entry name" value="OS04G0600400 PROTEIN"/>
    <property type="match status" value="1"/>
</dbReference>
<dbReference type="PANTHER" id="PTHR36779">
    <property type="entry name" value="OSJNBA0083N12.13 PROTEIN"/>
    <property type="match status" value="1"/>
</dbReference>
<accession>A0A438IAG7</accession>
<protein>
    <submittedName>
        <fullName evidence="2">Uncharacterized protein</fullName>
    </submittedName>
</protein>
<comment type="caution">
    <text evidence="2">The sequence shown here is derived from an EMBL/GenBank/DDBJ whole genome shotgun (WGS) entry which is preliminary data.</text>
</comment>
<evidence type="ECO:0000256" key="1">
    <source>
        <dbReference type="SAM" id="Phobius"/>
    </source>
</evidence>